<keyword evidence="3 5" id="KW-0521">NADP</keyword>
<evidence type="ECO:0000313" key="10">
    <source>
        <dbReference type="EMBL" id="GEL81715.1"/>
    </source>
</evidence>
<comment type="caution">
    <text evidence="10">The sequence shown here is derived from an EMBL/GenBank/DDBJ whole genome shotgun (WGS) entry which is preliminary data.</text>
</comment>
<keyword evidence="2 5" id="KW-0641">Proline biosynthesis</keyword>
<comment type="catalytic activity">
    <reaction evidence="5">
        <text>L-proline + NAD(+) = (S)-1-pyrroline-5-carboxylate + NADH + 2 H(+)</text>
        <dbReference type="Rhea" id="RHEA:14105"/>
        <dbReference type="ChEBI" id="CHEBI:15378"/>
        <dbReference type="ChEBI" id="CHEBI:17388"/>
        <dbReference type="ChEBI" id="CHEBI:57540"/>
        <dbReference type="ChEBI" id="CHEBI:57945"/>
        <dbReference type="ChEBI" id="CHEBI:60039"/>
        <dbReference type="EC" id="1.5.1.2"/>
    </reaction>
</comment>
<dbReference type="EC" id="1.5.1.2" evidence="5 6"/>
<evidence type="ECO:0000259" key="9">
    <source>
        <dbReference type="Pfam" id="PF14748"/>
    </source>
</evidence>
<evidence type="ECO:0000256" key="4">
    <source>
        <dbReference type="ARBA" id="ARBA00023002"/>
    </source>
</evidence>
<dbReference type="InterPro" id="IPR028939">
    <property type="entry name" value="P5C_Rdtase_cat_N"/>
</dbReference>
<evidence type="ECO:0000256" key="2">
    <source>
        <dbReference type="ARBA" id="ARBA00022650"/>
    </source>
</evidence>
<comment type="catalytic activity">
    <reaction evidence="5 7">
        <text>L-proline + NADP(+) = (S)-1-pyrroline-5-carboxylate + NADPH + 2 H(+)</text>
        <dbReference type="Rhea" id="RHEA:14109"/>
        <dbReference type="ChEBI" id="CHEBI:15378"/>
        <dbReference type="ChEBI" id="CHEBI:17388"/>
        <dbReference type="ChEBI" id="CHEBI:57783"/>
        <dbReference type="ChEBI" id="CHEBI:58349"/>
        <dbReference type="ChEBI" id="CHEBI:60039"/>
        <dbReference type="EC" id="1.5.1.2"/>
    </reaction>
</comment>
<dbReference type="InterPro" id="IPR036291">
    <property type="entry name" value="NAD(P)-bd_dom_sf"/>
</dbReference>
<dbReference type="NCBIfam" id="TIGR00112">
    <property type="entry name" value="proC"/>
    <property type="match status" value="1"/>
</dbReference>
<evidence type="ECO:0000313" key="11">
    <source>
        <dbReference type="Proteomes" id="UP000321175"/>
    </source>
</evidence>
<gene>
    <name evidence="5 10" type="primary">proC</name>
    <name evidence="10" type="ORF">EMU01_28590</name>
</gene>
<comment type="similarity">
    <text evidence="1 5 7">Belongs to the pyrroline-5-carboxylate reductase family.</text>
</comment>
<dbReference type="SUPFAM" id="SSF48179">
    <property type="entry name" value="6-phosphogluconate dehydrogenase C-terminal domain-like"/>
    <property type="match status" value="1"/>
</dbReference>
<dbReference type="PANTHER" id="PTHR11645:SF0">
    <property type="entry name" value="PYRROLINE-5-CARBOXYLATE REDUCTASE 3"/>
    <property type="match status" value="1"/>
</dbReference>
<keyword evidence="5" id="KW-0963">Cytoplasm</keyword>
<evidence type="ECO:0000256" key="5">
    <source>
        <dbReference type="HAMAP-Rule" id="MF_01925"/>
    </source>
</evidence>
<name>A0ABQ0VGD9_ENTMU</name>
<evidence type="ECO:0000256" key="3">
    <source>
        <dbReference type="ARBA" id="ARBA00022857"/>
    </source>
</evidence>
<dbReference type="EMBL" id="BJWA01000033">
    <property type="protein sequence ID" value="GEL81715.1"/>
    <property type="molecule type" value="Genomic_DNA"/>
</dbReference>
<dbReference type="PIRSF" id="PIRSF000193">
    <property type="entry name" value="Pyrrol-5-carb_rd"/>
    <property type="match status" value="1"/>
</dbReference>
<dbReference type="PANTHER" id="PTHR11645">
    <property type="entry name" value="PYRROLINE-5-CARBOXYLATE REDUCTASE"/>
    <property type="match status" value="1"/>
</dbReference>
<dbReference type="Pfam" id="PF03807">
    <property type="entry name" value="F420_oxidored"/>
    <property type="match status" value="1"/>
</dbReference>
<dbReference type="Gene3D" id="1.10.3730.10">
    <property type="entry name" value="ProC C-terminal domain-like"/>
    <property type="match status" value="1"/>
</dbReference>
<evidence type="ECO:0000256" key="6">
    <source>
        <dbReference type="NCBIfam" id="TIGR00112"/>
    </source>
</evidence>
<dbReference type="InterPro" id="IPR029036">
    <property type="entry name" value="P5CR_dimer"/>
</dbReference>
<dbReference type="Pfam" id="PF14748">
    <property type="entry name" value="P5CR_dimer"/>
    <property type="match status" value="1"/>
</dbReference>
<keyword evidence="5 7" id="KW-0028">Amino-acid biosynthesis</keyword>
<dbReference type="GeneID" id="60998371"/>
<feature type="domain" description="Pyrroline-5-carboxylate reductase dimerisation" evidence="9">
    <location>
        <begin position="163"/>
        <end position="267"/>
    </location>
</feature>
<protein>
    <recommendedName>
        <fullName evidence="5 6">Pyrroline-5-carboxylate reductase</fullName>
        <shortName evidence="5">P5C reductase</shortName>
        <shortName evidence="5">P5CR</shortName>
        <ecNumber evidence="5 6">1.5.1.2</ecNumber>
    </recommendedName>
    <alternativeName>
        <fullName evidence="5">PCA reductase</fullName>
    </alternativeName>
</protein>
<dbReference type="PROSITE" id="PS00521">
    <property type="entry name" value="P5CR"/>
    <property type="match status" value="1"/>
</dbReference>
<dbReference type="InterPro" id="IPR008927">
    <property type="entry name" value="6-PGluconate_DH-like_C_sf"/>
</dbReference>
<keyword evidence="11" id="KW-1185">Reference proteome</keyword>
<dbReference type="InterPro" id="IPR053790">
    <property type="entry name" value="P5CR-like_CS"/>
</dbReference>
<comment type="function">
    <text evidence="5">Catalyzes the reduction of 1-pyrroline-5-carboxylate (PCA) to L-proline.</text>
</comment>
<dbReference type="Gene3D" id="3.40.50.720">
    <property type="entry name" value="NAD(P)-binding Rossmann-like Domain"/>
    <property type="match status" value="1"/>
</dbReference>
<dbReference type="SUPFAM" id="SSF51735">
    <property type="entry name" value="NAD(P)-binding Rossmann-fold domains"/>
    <property type="match status" value="1"/>
</dbReference>
<keyword evidence="4 5" id="KW-0560">Oxidoreductase</keyword>
<evidence type="ECO:0000259" key="8">
    <source>
        <dbReference type="Pfam" id="PF03807"/>
    </source>
</evidence>
<feature type="domain" description="Pyrroline-5-carboxylate reductase catalytic N-terminal" evidence="8">
    <location>
        <begin position="2"/>
        <end position="98"/>
    </location>
</feature>
<comment type="pathway">
    <text evidence="5 7">Amino-acid biosynthesis; L-proline biosynthesis; L-proline from L-glutamate 5-semialdehyde: step 1/1.</text>
</comment>
<comment type="subcellular location">
    <subcellularLocation>
        <location evidence="5">Cytoplasm</location>
    </subcellularLocation>
</comment>
<reference evidence="10 11" key="1">
    <citation type="submission" date="2019-07" db="EMBL/GenBank/DDBJ databases">
        <title>Whole genome shotgun sequence of Enterococcus mundtii NBRC 100490.</title>
        <authorList>
            <person name="Hosoyama A."/>
            <person name="Uohara A."/>
            <person name="Ohji S."/>
            <person name="Ichikawa N."/>
        </authorList>
    </citation>
    <scope>NUCLEOTIDE SEQUENCE [LARGE SCALE GENOMIC DNA]</scope>
    <source>
        <strain evidence="10 11">NBRC 100490</strain>
    </source>
</reference>
<accession>A0ABQ0VGD9</accession>
<dbReference type="HAMAP" id="MF_01925">
    <property type="entry name" value="P5C_reductase"/>
    <property type="match status" value="1"/>
</dbReference>
<sequence length="272" mass="29410">MKIGFIGTGNMASAIIKGIIKKEFASPDELYLFDIMSEKVQLFAKNIGATACTSNSQLIGLVDMVVLSVKPTVIERILASEKNQILEKRPLLISIAAGTPTDKIYNFLQTNEELPIVRVMPNINAIVGETAAAICGNEYVTDKQLNYVLDMFNSIGFAWKLDEKYFSNFTALAGSSPAYTFLFIDSIARAGVKHGLPKDLATQIAAQAVLGSAKMILESEESPWSLIDRVSSPGGTTVAGLLALEDHAFISTVVKGIDATIAKDNEMNNQQK</sequence>
<evidence type="ECO:0000256" key="1">
    <source>
        <dbReference type="ARBA" id="ARBA00005525"/>
    </source>
</evidence>
<dbReference type="RefSeq" id="WP_071867630.1">
    <property type="nucleotide sequence ID" value="NZ_BJWA01000033.1"/>
</dbReference>
<evidence type="ECO:0000256" key="7">
    <source>
        <dbReference type="RuleBase" id="RU003903"/>
    </source>
</evidence>
<organism evidence="10 11">
    <name type="scientific">Enterococcus mundtii</name>
    <dbReference type="NCBI Taxonomy" id="53346"/>
    <lineage>
        <taxon>Bacteria</taxon>
        <taxon>Bacillati</taxon>
        <taxon>Bacillota</taxon>
        <taxon>Bacilli</taxon>
        <taxon>Lactobacillales</taxon>
        <taxon>Enterococcaceae</taxon>
        <taxon>Enterococcus</taxon>
    </lineage>
</organism>
<proteinExistence type="inferred from homology"/>
<dbReference type="InterPro" id="IPR000304">
    <property type="entry name" value="Pyrroline-COOH_reductase"/>
</dbReference>
<dbReference type="Proteomes" id="UP000321175">
    <property type="component" value="Unassembled WGS sequence"/>
</dbReference>